<feature type="domain" description="Molybdopterin dinucleotide-binding" evidence="9">
    <location>
        <begin position="764"/>
        <end position="874"/>
    </location>
</feature>
<dbReference type="PANTHER" id="PTHR43742">
    <property type="entry name" value="TRIMETHYLAMINE-N-OXIDE REDUCTASE"/>
    <property type="match status" value="1"/>
</dbReference>
<dbReference type="Proteomes" id="UP000636394">
    <property type="component" value="Unassembled WGS sequence"/>
</dbReference>
<dbReference type="RefSeq" id="WP_166338474.1">
    <property type="nucleotide sequence ID" value="NZ_WPCR01000002.1"/>
</dbReference>
<dbReference type="InterPro" id="IPR019546">
    <property type="entry name" value="TAT_signal_bac_arc"/>
</dbReference>
<keyword evidence="3" id="KW-0500">Molybdenum</keyword>
<dbReference type="Pfam" id="PF01568">
    <property type="entry name" value="Molydop_binding"/>
    <property type="match status" value="1"/>
</dbReference>
<organism evidence="10 11">
    <name type="scientific">Xiamenia xianingshaonis</name>
    <dbReference type="NCBI Taxonomy" id="2682776"/>
    <lineage>
        <taxon>Bacteria</taxon>
        <taxon>Bacillati</taxon>
        <taxon>Actinomycetota</taxon>
        <taxon>Coriobacteriia</taxon>
        <taxon>Eggerthellales</taxon>
        <taxon>Eggerthellaceae</taxon>
        <taxon>Xiamenia</taxon>
    </lineage>
</organism>
<dbReference type="CDD" id="cd02777">
    <property type="entry name" value="MopB_CT_DMSOR-like"/>
    <property type="match status" value="1"/>
</dbReference>
<comment type="cofactor">
    <cofactor evidence="1">
        <name>Mo-bis(molybdopterin guanine dinucleotide)</name>
        <dbReference type="ChEBI" id="CHEBI:60539"/>
    </cofactor>
</comment>
<evidence type="ECO:0000259" key="9">
    <source>
        <dbReference type="Pfam" id="PF01568"/>
    </source>
</evidence>
<keyword evidence="5" id="KW-0732">Signal</keyword>
<sequence length="902" mass="98992">MTLTSKQGMTRRGFIAASAAATASLALTGCQPEATLDSTEAGADAGADGKAEGSGYVSPDVEFDPETEGSWIPAVCNANCGGFCENKVYVVDGVVIRQKTDDTGDDSLECPQLRSCPRGRAHRQDTFGVDRLKYPMKRKNWEPHTGGDKSLRGRDEWVRISWDEAFELVADEIKYNYETNGERSLLYGGLSSGWGSLAKSINAFGGGISMASTSSFGSCCFYQGQVMGISAQGIGESNDRTDFANADYIVLYGCNQVWASPGTYTYLFNEALEKGVQFLFVGPEFNPTAAHFNAKWIRVRPGTDTALLLAVAYEMFKLDEAEGKGSVVDWDFLAKYTVGIDGDAMPDDAKVDENFYDYLMGAYDDTPKTAEWASAITGTPVEDIRLYADVMRKSNNVMSLRSNAAFRTNDSDNLLQLYMTVSFMGGHIGKSGNCADAAYHGTVGSPINQPLFQVGAKGGDDALVYPNPVESVVNDDEQWQAILEGRFNNTGSITMGVITPEKQETCDIHVVVMENVSAVNTSLNASLAVESLRKVDFVVSTARSFTVQAQYSDIVLPVASEWEGNGIRNDATWFFNREALVLGTRVCENLYEAKTEQEIGYGFAKAMGLDADAMFPVSEDQQWYNMLAGTTMRHPETGEWVTMFTITDEDLKALNAEGKPQEGYMPLAEILEKGIFKMPRKAGDIFTYYGYQDFIKDPKANPRGSVSGKFEIYSQTKADMLNGNGRTKDFDWKPYPSYKVPVNGYEASFVDGDINGKKGEFPYQMFTPHYLRRSHTQYDNLPWLRTAFANPVFIAAADAKEKGIADGDWVRVYNEGGSVLRPASVSERLMPGVVALPHGPWLDIDDETGYDRAGCENMLTRPVGSGCGTAGYNTNLVNFEKWDGDMEADYQLPARVPSIDGE</sequence>
<dbReference type="EMBL" id="WPCR01000002">
    <property type="protein sequence ID" value="NHM13544.1"/>
    <property type="molecule type" value="Genomic_DNA"/>
</dbReference>
<dbReference type="InterPro" id="IPR006311">
    <property type="entry name" value="TAT_signal"/>
</dbReference>
<dbReference type="InterPro" id="IPR006656">
    <property type="entry name" value="Mopterin_OxRdtase"/>
</dbReference>
<protein>
    <submittedName>
        <fullName evidence="10">Molybdopterin-dependent oxidoreductase</fullName>
    </submittedName>
</protein>
<gene>
    <name evidence="10" type="ORF">GMI68_01945</name>
</gene>
<keyword evidence="11" id="KW-1185">Reference proteome</keyword>
<evidence type="ECO:0000256" key="6">
    <source>
        <dbReference type="ARBA" id="ARBA00023002"/>
    </source>
</evidence>
<dbReference type="PROSITE" id="PS51318">
    <property type="entry name" value="TAT"/>
    <property type="match status" value="1"/>
</dbReference>
<dbReference type="InterPro" id="IPR006657">
    <property type="entry name" value="MoPterin_dinucl-bd_dom"/>
</dbReference>
<accession>A0ABX0IHW7</accession>
<reference evidence="10 11" key="1">
    <citation type="submission" date="2019-11" db="EMBL/GenBank/DDBJ databases">
        <title>Eggerthellaceae novel genus isolated from the rectal contents of marmort.</title>
        <authorList>
            <person name="Zhang G."/>
        </authorList>
    </citation>
    <scope>NUCLEOTIDE SEQUENCE [LARGE SCALE GENOMIC DNA]</scope>
    <source>
        <strain evidence="11">zg-886</strain>
    </source>
</reference>
<keyword evidence="6" id="KW-0560">Oxidoreductase</keyword>
<dbReference type="Gene3D" id="3.40.50.740">
    <property type="match status" value="2"/>
</dbReference>
<evidence type="ECO:0000256" key="3">
    <source>
        <dbReference type="ARBA" id="ARBA00022505"/>
    </source>
</evidence>
<evidence type="ECO:0000256" key="5">
    <source>
        <dbReference type="ARBA" id="ARBA00022729"/>
    </source>
</evidence>
<dbReference type="SUPFAM" id="SSF53706">
    <property type="entry name" value="Formate dehydrogenase/DMSO reductase, domains 1-3"/>
    <property type="match status" value="1"/>
</dbReference>
<dbReference type="Pfam" id="PF00384">
    <property type="entry name" value="Molybdopterin"/>
    <property type="match status" value="1"/>
</dbReference>
<dbReference type="Gene3D" id="2.20.25.90">
    <property type="entry name" value="ADC-like domains"/>
    <property type="match status" value="1"/>
</dbReference>
<feature type="domain" description="Molybdopterin oxidoreductase" evidence="8">
    <location>
        <begin position="131"/>
        <end position="568"/>
    </location>
</feature>
<evidence type="ECO:0000313" key="10">
    <source>
        <dbReference type="EMBL" id="NHM13544.1"/>
    </source>
</evidence>
<keyword evidence="4" id="KW-0479">Metal-binding</keyword>
<dbReference type="Gene3D" id="2.40.40.20">
    <property type="match status" value="1"/>
</dbReference>
<name>A0ABX0IHW7_9ACTN</name>
<feature type="region of interest" description="Disordered" evidence="7">
    <location>
        <begin position="39"/>
        <end position="63"/>
    </location>
</feature>
<dbReference type="PANTHER" id="PTHR43742:SF3">
    <property type="entry name" value="DIMETHYL SULFOXIDE REDUCTASE DMSA"/>
    <property type="match status" value="1"/>
</dbReference>
<dbReference type="InterPro" id="IPR050612">
    <property type="entry name" value="Prok_Mopterin_Oxidored"/>
</dbReference>
<dbReference type="InterPro" id="IPR009010">
    <property type="entry name" value="Asp_de-COase-like_dom_sf"/>
</dbReference>
<evidence type="ECO:0000256" key="1">
    <source>
        <dbReference type="ARBA" id="ARBA00001942"/>
    </source>
</evidence>
<evidence type="ECO:0000256" key="7">
    <source>
        <dbReference type="SAM" id="MobiDB-lite"/>
    </source>
</evidence>
<comment type="similarity">
    <text evidence="2">Belongs to the prokaryotic molybdopterin-containing oxidoreductase family.</text>
</comment>
<dbReference type="PROSITE" id="PS51257">
    <property type="entry name" value="PROKAR_LIPOPROTEIN"/>
    <property type="match status" value="1"/>
</dbReference>
<proteinExistence type="inferred from homology"/>
<evidence type="ECO:0000256" key="4">
    <source>
        <dbReference type="ARBA" id="ARBA00022723"/>
    </source>
</evidence>
<evidence type="ECO:0000313" key="11">
    <source>
        <dbReference type="Proteomes" id="UP000636394"/>
    </source>
</evidence>
<dbReference type="InterPro" id="IPR006655">
    <property type="entry name" value="Mopterin_OxRdtase_prok_CS"/>
</dbReference>
<comment type="caution">
    <text evidence="10">The sequence shown here is derived from an EMBL/GenBank/DDBJ whole genome shotgun (WGS) entry which is preliminary data.</text>
</comment>
<dbReference type="PROSITE" id="PS00932">
    <property type="entry name" value="MOLYBDOPTERIN_PROK_3"/>
    <property type="match status" value="1"/>
</dbReference>
<dbReference type="Gene3D" id="3.40.228.10">
    <property type="entry name" value="Dimethylsulfoxide Reductase, domain 2"/>
    <property type="match status" value="1"/>
</dbReference>
<evidence type="ECO:0000259" key="8">
    <source>
        <dbReference type="Pfam" id="PF00384"/>
    </source>
</evidence>
<dbReference type="SUPFAM" id="SSF50692">
    <property type="entry name" value="ADC-like"/>
    <property type="match status" value="1"/>
</dbReference>
<dbReference type="NCBIfam" id="TIGR01409">
    <property type="entry name" value="TAT_signal_seq"/>
    <property type="match status" value="1"/>
</dbReference>
<evidence type="ECO:0000256" key="2">
    <source>
        <dbReference type="ARBA" id="ARBA00010312"/>
    </source>
</evidence>